<feature type="transmembrane region" description="Helical" evidence="1">
    <location>
        <begin position="12"/>
        <end position="31"/>
    </location>
</feature>
<evidence type="ECO:0000313" key="3">
    <source>
        <dbReference type="Proteomes" id="UP000054270"/>
    </source>
</evidence>
<keyword evidence="1" id="KW-1133">Transmembrane helix</keyword>
<keyword evidence="1" id="KW-0472">Membrane</keyword>
<name>A0A0D2PLJ5_HYPSF</name>
<dbReference type="OMA" id="YALTWIM"/>
<dbReference type="EMBL" id="KN817564">
    <property type="protein sequence ID" value="KJA20790.1"/>
    <property type="molecule type" value="Genomic_DNA"/>
</dbReference>
<dbReference type="Proteomes" id="UP000054270">
    <property type="component" value="Unassembled WGS sequence"/>
</dbReference>
<evidence type="ECO:0000256" key="1">
    <source>
        <dbReference type="SAM" id="Phobius"/>
    </source>
</evidence>
<evidence type="ECO:0000313" key="2">
    <source>
        <dbReference type="EMBL" id="KJA20790.1"/>
    </source>
</evidence>
<accession>A0A0D2PLJ5</accession>
<reference evidence="3" key="1">
    <citation type="submission" date="2014-04" db="EMBL/GenBank/DDBJ databases">
        <title>Evolutionary Origins and Diversification of the Mycorrhizal Mutualists.</title>
        <authorList>
            <consortium name="DOE Joint Genome Institute"/>
            <consortium name="Mycorrhizal Genomics Consortium"/>
            <person name="Kohler A."/>
            <person name="Kuo A."/>
            <person name="Nagy L.G."/>
            <person name="Floudas D."/>
            <person name="Copeland A."/>
            <person name="Barry K.W."/>
            <person name="Cichocki N."/>
            <person name="Veneault-Fourrey C."/>
            <person name="LaButti K."/>
            <person name="Lindquist E.A."/>
            <person name="Lipzen A."/>
            <person name="Lundell T."/>
            <person name="Morin E."/>
            <person name="Murat C."/>
            <person name="Riley R."/>
            <person name="Ohm R."/>
            <person name="Sun H."/>
            <person name="Tunlid A."/>
            <person name="Henrissat B."/>
            <person name="Grigoriev I.V."/>
            <person name="Hibbett D.S."/>
            <person name="Martin F."/>
        </authorList>
    </citation>
    <scope>NUCLEOTIDE SEQUENCE [LARGE SCALE GENOMIC DNA]</scope>
    <source>
        <strain evidence="3">FD-334 SS-4</strain>
    </source>
</reference>
<feature type="transmembrane region" description="Helical" evidence="1">
    <location>
        <begin position="121"/>
        <end position="139"/>
    </location>
</feature>
<organism evidence="2 3">
    <name type="scientific">Hypholoma sublateritium (strain FD-334 SS-4)</name>
    <dbReference type="NCBI Taxonomy" id="945553"/>
    <lineage>
        <taxon>Eukaryota</taxon>
        <taxon>Fungi</taxon>
        <taxon>Dikarya</taxon>
        <taxon>Basidiomycota</taxon>
        <taxon>Agaricomycotina</taxon>
        <taxon>Agaricomycetes</taxon>
        <taxon>Agaricomycetidae</taxon>
        <taxon>Agaricales</taxon>
        <taxon>Agaricineae</taxon>
        <taxon>Strophariaceae</taxon>
        <taxon>Hypholoma</taxon>
    </lineage>
</organism>
<proteinExistence type="predicted"/>
<gene>
    <name evidence="2" type="ORF">HYPSUDRAFT_42884</name>
</gene>
<dbReference type="OrthoDB" id="3346251at2759"/>
<sequence>MAVPSAEDVDAYNTAAYLRITSIAIAAYSYLETQPTAWKFYREHWESRRLTISVVLFALLRFASITVLAISSAGFFYSRFTLESCRRFFLLPPAFKVIQSMVSQAILGVRTFNLSRRSRTVGWFLISVYIAACTIQWASTMVQRSPQVGDVKLNCRAFNQPRQLGAYVFYAVAIVYDTITTSLSVWYLLKYKFKSSSSVMMKLSKMMIYDGLGYLVLLTGVNILNLVLYKESQEVQTAGASLGYSVSWIMSQKLLIHLYDASRERREEEDFDDAAITISKNISTHRDISRVVRTNFDKNSTAPFEFSHRPHNSLESEAEHAKDIDVQVRIERTIKLNHYTRAYELEDYTRRTQNQ</sequence>
<dbReference type="STRING" id="945553.A0A0D2PLJ5"/>
<protein>
    <submittedName>
        <fullName evidence="2">Uncharacterized protein</fullName>
    </submittedName>
</protein>
<feature type="transmembrane region" description="Helical" evidence="1">
    <location>
        <begin position="209"/>
        <end position="229"/>
    </location>
</feature>
<keyword evidence="1" id="KW-0812">Transmembrane</keyword>
<dbReference type="AlphaFoldDB" id="A0A0D2PLJ5"/>
<feature type="transmembrane region" description="Helical" evidence="1">
    <location>
        <begin position="167"/>
        <end position="189"/>
    </location>
</feature>
<keyword evidence="3" id="KW-1185">Reference proteome</keyword>
<feature type="transmembrane region" description="Helical" evidence="1">
    <location>
        <begin position="52"/>
        <end position="77"/>
    </location>
</feature>